<dbReference type="GO" id="GO:0004252">
    <property type="term" value="F:serine-type endopeptidase activity"/>
    <property type="evidence" value="ECO:0007669"/>
    <property type="project" value="InterPro"/>
</dbReference>
<reference evidence="9 10" key="1">
    <citation type="submission" date="2013-03" db="EMBL/GenBank/DDBJ databases">
        <title>Draft genome sequence of Gracibacillus halophilus YIM-C55.5, a moderately halophilic and thermophilic organism from the Xiaochaidamu salt lake.</title>
        <authorList>
            <person name="Sugumar T."/>
            <person name="Polireddy D.R."/>
            <person name="Antony A."/>
            <person name="Madhava Y.R."/>
            <person name="Sivakumar N."/>
        </authorList>
    </citation>
    <scope>NUCLEOTIDE SEQUENCE [LARGE SCALE GENOMIC DNA]</scope>
    <source>
        <strain evidence="9 10">YIM-C55.5</strain>
    </source>
</reference>
<keyword evidence="7" id="KW-0812">Transmembrane</keyword>
<dbReference type="AlphaFoldDB" id="N4WG54"/>
<organism evidence="9 10">
    <name type="scientific">Gracilibacillus halophilus YIM-C55.5</name>
    <dbReference type="NCBI Taxonomy" id="1308866"/>
    <lineage>
        <taxon>Bacteria</taxon>
        <taxon>Bacillati</taxon>
        <taxon>Bacillota</taxon>
        <taxon>Bacilli</taxon>
        <taxon>Bacillales</taxon>
        <taxon>Bacillaceae</taxon>
        <taxon>Gracilibacillus</taxon>
    </lineage>
</organism>
<sequence length="186" mass="21572">MSSKKVDWKEWIRTIIITVAVFLLLRIFIVMPIVVEGPSMEPTLQNSDRLIVEKVSKHFTDIQRFDVIVFHATSTRDYIKRVIGLPGETIAYRNDKLYVNDEFVEEPFLAEAKQHLAEEESYTTDFTLAEDVPGNYETIPEGYVFVLGDNRPDSTDSRRLGLIPIEQVVGQALFTYWPINSWQWIE</sequence>
<dbReference type="PATRIC" id="fig|1308866.3.peg.183"/>
<feature type="domain" description="Peptidase S26" evidence="8">
    <location>
        <begin position="8"/>
        <end position="177"/>
    </location>
</feature>
<dbReference type="InterPro" id="IPR019757">
    <property type="entry name" value="Pept_S26A_signal_pept_1_Lys-AS"/>
</dbReference>
<evidence type="ECO:0000313" key="9">
    <source>
        <dbReference type="EMBL" id="ENH98259.1"/>
    </source>
</evidence>
<proteinExistence type="inferred from homology"/>
<evidence type="ECO:0000256" key="1">
    <source>
        <dbReference type="ARBA" id="ARBA00000677"/>
    </source>
</evidence>
<dbReference type="eggNOG" id="COG0681">
    <property type="taxonomic scope" value="Bacteria"/>
</dbReference>
<protein>
    <recommendedName>
        <fullName evidence="4 7">Signal peptidase I</fullName>
        <ecNumber evidence="4 7">3.4.21.89</ecNumber>
    </recommendedName>
</protein>
<dbReference type="OrthoDB" id="9802919at2"/>
<keyword evidence="7" id="KW-0645">Protease</keyword>
<evidence type="ECO:0000256" key="3">
    <source>
        <dbReference type="ARBA" id="ARBA00009370"/>
    </source>
</evidence>
<dbReference type="EC" id="3.4.21.89" evidence="4 7"/>
<comment type="caution">
    <text evidence="9">The sequence shown here is derived from an EMBL/GenBank/DDBJ whole genome shotgun (WGS) entry which is preliminary data.</text>
</comment>
<keyword evidence="5 7" id="KW-0378">Hydrolase</keyword>
<keyword evidence="7" id="KW-1133">Transmembrane helix</keyword>
<keyword evidence="7" id="KW-0472">Membrane</keyword>
<feature type="active site" evidence="6">
    <location>
        <position position="80"/>
    </location>
</feature>
<dbReference type="EMBL" id="APML01000004">
    <property type="protein sequence ID" value="ENH98259.1"/>
    <property type="molecule type" value="Genomic_DNA"/>
</dbReference>
<dbReference type="STRING" id="1308866.J416_00899"/>
<evidence type="ECO:0000256" key="6">
    <source>
        <dbReference type="PIRSR" id="PIRSR600223-1"/>
    </source>
</evidence>
<dbReference type="PROSITE" id="PS00761">
    <property type="entry name" value="SPASE_I_3"/>
    <property type="match status" value="1"/>
</dbReference>
<dbReference type="GO" id="GO:0009003">
    <property type="term" value="F:signal peptidase activity"/>
    <property type="evidence" value="ECO:0007669"/>
    <property type="project" value="UniProtKB-EC"/>
</dbReference>
<comment type="catalytic activity">
    <reaction evidence="1 7">
        <text>Cleavage of hydrophobic, N-terminal signal or leader sequences from secreted and periplasmic proteins.</text>
        <dbReference type="EC" id="3.4.21.89"/>
    </reaction>
</comment>
<comment type="similarity">
    <text evidence="3 7">Belongs to the peptidase S26 family.</text>
</comment>
<dbReference type="InterPro" id="IPR019533">
    <property type="entry name" value="Peptidase_S26"/>
</dbReference>
<comment type="subcellular location">
    <subcellularLocation>
        <location evidence="2">Cell membrane</location>
        <topology evidence="2">Single-pass type II membrane protein</topology>
    </subcellularLocation>
    <subcellularLocation>
        <location evidence="7">Membrane</location>
        <topology evidence="7">Single-pass type II membrane protein</topology>
    </subcellularLocation>
</comment>
<evidence type="ECO:0000256" key="5">
    <source>
        <dbReference type="ARBA" id="ARBA00022801"/>
    </source>
</evidence>
<dbReference type="InterPro" id="IPR036286">
    <property type="entry name" value="LexA/Signal_pep-like_sf"/>
</dbReference>
<dbReference type="CDD" id="cd06530">
    <property type="entry name" value="S26_SPase_I"/>
    <property type="match status" value="1"/>
</dbReference>
<dbReference type="NCBIfam" id="TIGR02227">
    <property type="entry name" value="sigpep_I_bact"/>
    <property type="match status" value="1"/>
</dbReference>
<dbReference type="SUPFAM" id="SSF51306">
    <property type="entry name" value="LexA/Signal peptidase"/>
    <property type="match status" value="1"/>
</dbReference>
<accession>N4WG54</accession>
<evidence type="ECO:0000256" key="4">
    <source>
        <dbReference type="ARBA" id="ARBA00013208"/>
    </source>
</evidence>
<dbReference type="PANTHER" id="PTHR43390:SF1">
    <property type="entry name" value="CHLOROPLAST PROCESSING PEPTIDASE"/>
    <property type="match status" value="1"/>
</dbReference>
<gene>
    <name evidence="9" type="ORF">J416_00899</name>
</gene>
<feature type="transmembrane region" description="Helical" evidence="7">
    <location>
        <begin position="12"/>
        <end position="35"/>
    </location>
</feature>
<feature type="active site" evidence="6">
    <location>
        <position position="39"/>
    </location>
</feature>
<dbReference type="InterPro" id="IPR000223">
    <property type="entry name" value="Pept_S26A_signal_pept_1"/>
</dbReference>
<dbReference type="PRINTS" id="PR00727">
    <property type="entry name" value="LEADERPTASE"/>
</dbReference>
<dbReference type="Proteomes" id="UP000012283">
    <property type="component" value="Unassembled WGS sequence"/>
</dbReference>
<dbReference type="Gene3D" id="2.10.109.10">
    <property type="entry name" value="Umud Fragment, subunit A"/>
    <property type="match status" value="1"/>
</dbReference>
<dbReference type="PANTHER" id="PTHR43390">
    <property type="entry name" value="SIGNAL PEPTIDASE I"/>
    <property type="match status" value="1"/>
</dbReference>
<evidence type="ECO:0000256" key="2">
    <source>
        <dbReference type="ARBA" id="ARBA00004401"/>
    </source>
</evidence>
<dbReference type="RefSeq" id="WP_003462935.1">
    <property type="nucleotide sequence ID" value="NZ_APML01000004.1"/>
</dbReference>
<evidence type="ECO:0000259" key="8">
    <source>
        <dbReference type="Pfam" id="PF10502"/>
    </source>
</evidence>
<dbReference type="Pfam" id="PF10502">
    <property type="entry name" value="Peptidase_S26"/>
    <property type="match status" value="1"/>
</dbReference>
<dbReference type="InterPro" id="IPR019758">
    <property type="entry name" value="Pept_S26A_signal_pept_1_CS"/>
</dbReference>
<dbReference type="GO" id="GO:0005886">
    <property type="term" value="C:plasma membrane"/>
    <property type="evidence" value="ECO:0007669"/>
    <property type="project" value="UniProtKB-SubCell"/>
</dbReference>
<keyword evidence="10" id="KW-1185">Reference proteome</keyword>
<name>N4WG54_9BACI</name>
<evidence type="ECO:0000256" key="7">
    <source>
        <dbReference type="RuleBase" id="RU362042"/>
    </source>
</evidence>
<evidence type="ECO:0000313" key="10">
    <source>
        <dbReference type="Proteomes" id="UP000012283"/>
    </source>
</evidence>
<dbReference type="GO" id="GO:0006465">
    <property type="term" value="P:signal peptide processing"/>
    <property type="evidence" value="ECO:0007669"/>
    <property type="project" value="InterPro"/>
</dbReference>
<dbReference type="PROSITE" id="PS00760">
    <property type="entry name" value="SPASE_I_2"/>
    <property type="match status" value="1"/>
</dbReference>